<evidence type="ECO:0000256" key="2">
    <source>
        <dbReference type="ARBA" id="ARBA00004174"/>
    </source>
</evidence>
<evidence type="ECO:0000256" key="12">
    <source>
        <dbReference type="ARBA" id="ARBA00023136"/>
    </source>
</evidence>
<comment type="subcellular location">
    <subcellularLocation>
        <location evidence="3">Endoplasmic reticulum membrane</location>
        <topology evidence="3">Peripheral membrane protein</topology>
    </subcellularLocation>
    <subcellularLocation>
        <location evidence="2">Microsome membrane</location>
        <topology evidence="2">Peripheral membrane protein</topology>
    </subcellularLocation>
</comment>
<evidence type="ECO:0000256" key="1">
    <source>
        <dbReference type="ARBA" id="ARBA00001971"/>
    </source>
</evidence>
<dbReference type="Gene3D" id="1.10.630.10">
    <property type="entry name" value="Cytochrome P450"/>
    <property type="match status" value="1"/>
</dbReference>
<proteinExistence type="inferred from homology"/>
<organism evidence="16 17">
    <name type="scientific">Rhynocoris fuscipes</name>
    <dbReference type="NCBI Taxonomy" id="488301"/>
    <lineage>
        <taxon>Eukaryota</taxon>
        <taxon>Metazoa</taxon>
        <taxon>Ecdysozoa</taxon>
        <taxon>Arthropoda</taxon>
        <taxon>Hexapoda</taxon>
        <taxon>Insecta</taxon>
        <taxon>Pterygota</taxon>
        <taxon>Neoptera</taxon>
        <taxon>Paraneoptera</taxon>
        <taxon>Hemiptera</taxon>
        <taxon>Heteroptera</taxon>
        <taxon>Panheteroptera</taxon>
        <taxon>Cimicomorpha</taxon>
        <taxon>Reduviidae</taxon>
        <taxon>Harpactorinae</taxon>
        <taxon>Harpactorini</taxon>
        <taxon>Rhynocoris</taxon>
    </lineage>
</organism>
<evidence type="ECO:0000256" key="5">
    <source>
        <dbReference type="ARBA" id="ARBA00022617"/>
    </source>
</evidence>
<evidence type="ECO:0000313" key="17">
    <source>
        <dbReference type="Proteomes" id="UP001461498"/>
    </source>
</evidence>
<keyword evidence="10 13" id="KW-0408">Iron</keyword>
<comment type="caution">
    <text evidence="16">The sequence shown here is derived from an EMBL/GenBank/DDBJ whole genome shotgun (WGS) entry which is preliminary data.</text>
</comment>
<dbReference type="PRINTS" id="PR00463">
    <property type="entry name" value="EP450I"/>
</dbReference>
<dbReference type="GO" id="GO:0020037">
    <property type="term" value="F:heme binding"/>
    <property type="evidence" value="ECO:0007669"/>
    <property type="project" value="InterPro"/>
</dbReference>
<reference evidence="16 17" key="1">
    <citation type="submission" date="2022-12" db="EMBL/GenBank/DDBJ databases">
        <title>Chromosome-level genome assembly of true bugs.</title>
        <authorList>
            <person name="Ma L."/>
            <person name="Li H."/>
        </authorList>
    </citation>
    <scope>NUCLEOTIDE SEQUENCE [LARGE SCALE GENOMIC DNA]</scope>
    <source>
        <strain evidence="16">Lab_2022b</strain>
    </source>
</reference>
<dbReference type="InterPro" id="IPR036396">
    <property type="entry name" value="Cyt_P450_sf"/>
</dbReference>
<keyword evidence="5 13" id="KW-0349">Heme</keyword>
<evidence type="ECO:0000256" key="14">
    <source>
        <dbReference type="RuleBase" id="RU000461"/>
    </source>
</evidence>
<dbReference type="SUPFAM" id="SSF48264">
    <property type="entry name" value="Cytochrome P450"/>
    <property type="match status" value="1"/>
</dbReference>
<keyword evidence="15" id="KW-1133">Transmembrane helix</keyword>
<evidence type="ECO:0000313" key="16">
    <source>
        <dbReference type="EMBL" id="KAK9507333.1"/>
    </source>
</evidence>
<keyword evidence="9 14" id="KW-0560">Oxidoreductase</keyword>
<keyword evidence="17" id="KW-1185">Reference proteome</keyword>
<dbReference type="PANTHER" id="PTHR24292:SF54">
    <property type="entry name" value="CYP9F3-RELATED"/>
    <property type="match status" value="1"/>
</dbReference>
<keyword evidence="6 13" id="KW-0479">Metal-binding</keyword>
<comment type="similarity">
    <text evidence="4 14">Belongs to the cytochrome P450 family.</text>
</comment>
<dbReference type="GO" id="GO:0005789">
    <property type="term" value="C:endoplasmic reticulum membrane"/>
    <property type="evidence" value="ECO:0007669"/>
    <property type="project" value="UniProtKB-SubCell"/>
</dbReference>
<protein>
    <recommendedName>
        <fullName evidence="18">Cytochrome P450</fullName>
    </recommendedName>
</protein>
<dbReference type="GO" id="GO:0016705">
    <property type="term" value="F:oxidoreductase activity, acting on paired donors, with incorporation or reduction of molecular oxygen"/>
    <property type="evidence" value="ECO:0007669"/>
    <property type="project" value="InterPro"/>
</dbReference>
<feature type="binding site" description="axial binding residue" evidence="13">
    <location>
        <position position="458"/>
    </location>
    <ligand>
        <name>heme</name>
        <dbReference type="ChEBI" id="CHEBI:30413"/>
    </ligand>
    <ligandPart>
        <name>Fe</name>
        <dbReference type="ChEBI" id="CHEBI:18248"/>
    </ligandPart>
</feature>
<evidence type="ECO:0000256" key="8">
    <source>
        <dbReference type="ARBA" id="ARBA00022848"/>
    </source>
</evidence>
<keyword evidence="15" id="KW-0812">Transmembrane</keyword>
<dbReference type="FunFam" id="1.10.630.10:FF:000042">
    <property type="entry name" value="Cytochrome P450"/>
    <property type="match status" value="1"/>
</dbReference>
<evidence type="ECO:0000256" key="6">
    <source>
        <dbReference type="ARBA" id="ARBA00022723"/>
    </source>
</evidence>
<evidence type="ECO:0000256" key="7">
    <source>
        <dbReference type="ARBA" id="ARBA00022824"/>
    </source>
</evidence>
<dbReference type="PANTHER" id="PTHR24292">
    <property type="entry name" value="CYTOCHROME P450"/>
    <property type="match status" value="1"/>
</dbReference>
<evidence type="ECO:0000256" key="11">
    <source>
        <dbReference type="ARBA" id="ARBA00023033"/>
    </source>
</evidence>
<dbReference type="EMBL" id="JAPXFL010000004">
    <property type="protein sequence ID" value="KAK9507333.1"/>
    <property type="molecule type" value="Genomic_DNA"/>
</dbReference>
<dbReference type="InterPro" id="IPR017972">
    <property type="entry name" value="Cyt_P450_CS"/>
</dbReference>
<name>A0AAW1DDV8_9HEMI</name>
<evidence type="ECO:0000256" key="15">
    <source>
        <dbReference type="SAM" id="Phobius"/>
    </source>
</evidence>
<dbReference type="Pfam" id="PF00067">
    <property type="entry name" value="p450"/>
    <property type="match status" value="1"/>
</dbReference>
<keyword evidence="7" id="KW-0256">Endoplasmic reticulum</keyword>
<dbReference type="PRINTS" id="PR00385">
    <property type="entry name" value="P450"/>
</dbReference>
<evidence type="ECO:0000256" key="4">
    <source>
        <dbReference type="ARBA" id="ARBA00010617"/>
    </source>
</evidence>
<dbReference type="CDD" id="cd11056">
    <property type="entry name" value="CYP6-like"/>
    <property type="match status" value="1"/>
</dbReference>
<evidence type="ECO:0000256" key="9">
    <source>
        <dbReference type="ARBA" id="ARBA00023002"/>
    </source>
</evidence>
<evidence type="ECO:0008006" key="18">
    <source>
        <dbReference type="Google" id="ProtNLM"/>
    </source>
</evidence>
<evidence type="ECO:0000256" key="10">
    <source>
        <dbReference type="ARBA" id="ARBA00023004"/>
    </source>
</evidence>
<dbReference type="InterPro" id="IPR050476">
    <property type="entry name" value="Insect_CytP450_Detox"/>
</dbReference>
<evidence type="ECO:0000256" key="13">
    <source>
        <dbReference type="PIRSR" id="PIRSR602401-1"/>
    </source>
</evidence>
<gene>
    <name evidence="16" type="ORF">O3M35_007212</name>
</gene>
<dbReference type="GO" id="GO:0005506">
    <property type="term" value="F:iron ion binding"/>
    <property type="evidence" value="ECO:0007669"/>
    <property type="project" value="InterPro"/>
</dbReference>
<evidence type="ECO:0000256" key="3">
    <source>
        <dbReference type="ARBA" id="ARBA00004406"/>
    </source>
</evidence>
<comment type="cofactor">
    <cofactor evidence="1 13">
        <name>heme</name>
        <dbReference type="ChEBI" id="CHEBI:30413"/>
    </cofactor>
</comment>
<keyword evidence="8" id="KW-0492">Microsome</keyword>
<dbReference type="Proteomes" id="UP001461498">
    <property type="component" value="Unassembled WGS sequence"/>
</dbReference>
<dbReference type="AlphaFoldDB" id="A0AAW1DDV8"/>
<dbReference type="InterPro" id="IPR002401">
    <property type="entry name" value="Cyt_P450_E_grp-I"/>
</dbReference>
<keyword evidence="11 14" id="KW-0503">Monooxygenase</keyword>
<feature type="transmembrane region" description="Helical" evidence="15">
    <location>
        <begin position="6"/>
        <end position="25"/>
    </location>
</feature>
<dbReference type="InterPro" id="IPR001128">
    <property type="entry name" value="Cyt_P450"/>
</dbReference>
<dbReference type="GO" id="GO:0004497">
    <property type="term" value="F:monooxygenase activity"/>
    <property type="evidence" value="ECO:0007669"/>
    <property type="project" value="UniProtKB-KW"/>
</dbReference>
<dbReference type="PROSITE" id="PS00086">
    <property type="entry name" value="CYTOCHROME_P450"/>
    <property type="match status" value="1"/>
</dbReference>
<keyword evidence="12 15" id="KW-0472">Membrane</keyword>
<accession>A0AAW1DDV8</accession>
<sequence>MTEDNVFWTLFALAGALILYIYLDIRKRYNYWKRKSVAYLEPTLFVGNLLPVFRQQCSIGDIYNKAYEAFPKEKVVGIYEIMNPVLIVRDPKLLERILVKDFNHFVDHGNMLSDGLFANGLFQLKGTTWRSLRYKMSPAFTSGKLKTVFNGMMECTNDMINLMNENLYKDFEVQNALITFTIDVIASTVFGIQINDIIAREEFAKQGTSIFNLNFYRYVQMLFLTQFPRIAKILGFKSLKQETEDYFRSVIKRTFEQRLQSNNQRNDYLNHLIKLKEKRVIEVQTRDEDDAFLELDKIQPPPENVEITDDIIASQAFQFLTAGFDPLFNAIMLVMYEMSLNPKAQELARQEVKEALRNNSGYSYKALKEMTYLEQCVQESLRLHPLVPFLMRTCTKKYVTDFGLEIEKGQKLIIPLNALHKDAEHFTDPEAFIPERQPPGTLKSNFTYLPFGDGPRMCIGLRFAIVEVKLALARILENFKFTLSPKTKVPLELCIRAFIFMPKHKLLFNLSPA</sequence>